<dbReference type="Proteomes" id="UP000541610">
    <property type="component" value="Unassembled WGS sequence"/>
</dbReference>
<feature type="region of interest" description="Disordered" evidence="8">
    <location>
        <begin position="120"/>
        <end position="258"/>
    </location>
</feature>
<organism evidence="11 12">
    <name type="scientific">Perkinsus olseni</name>
    <name type="common">Perkinsus atlanticus</name>
    <dbReference type="NCBI Taxonomy" id="32597"/>
    <lineage>
        <taxon>Eukaryota</taxon>
        <taxon>Sar</taxon>
        <taxon>Alveolata</taxon>
        <taxon>Perkinsozoa</taxon>
        <taxon>Perkinsea</taxon>
        <taxon>Perkinsida</taxon>
        <taxon>Perkinsidae</taxon>
        <taxon>Perkinsus</taxon>
    </lineage>
</organism>
<dbReference type="EMBL" id="JABANP010000575">
    <property type="protein sequence ID" value="KAF4680765.1"/>
    <property type="molecule type" value="Genomic_DNA"/>
</dbReference>
<feature type="compositionally biased region" description="Low complexity" evidence="8">
    <location>
        <begin position="1017"/>
        <end position="1040"/>
    </location>
</feature>
<dbReference type="PANTHER" id="PTHR10217">
    <property type="entry name" value="VOLTAGE AND LIGAND GATED POTASSIUM CHANNEL"/>
    <property type="match status" value="1"/>
</dbReference>
<dbReference type="GO" id="GO:0003676">
    <property type="term" value="F:nucleic acid binding"/>
    <property type="evidence" value="ECO:0007669"/>
    <property type="project" value="InterPro"/>
</dbReference>
<keyword evidence="4 9" id="KW-1133">Transmembrane helix</keyword>
<dbReference type="SUPFAM" id="SSF51206">
    <property type="entry name" value="cAMP-binding domain-like"/>
    <property type="match status" value="1"/>
</dbReference>
<dbReference type="Pfam" id="PF00520">
    <property type="entry name" value="Ion_trans"/>
    <property type="match status" value="1"/>
</dbReference>
<feature type="compositionally biased region" description="Basic residues" evidence="8">
    <location>
        <begin position="1686"/>
        <end position="1696"/>
    </location>
</feature>
<keyword evidence="3 9" id="KW-0812">Transmembrane</keyword>
<dbReference type="PROSITE" id="PS50042">
    <property type="entry name" value="CNMP_BINDING_3"/>
    <property type="match status" value="1"/>
</dbReference>
<dbReference type="InterPro" id="IPR000595">
    <property type="entry name" value="cNMP-bd_dom"/>
</dbReference>
<protein>
    <recommendedName>
        <fullName evidence="10">Cyclic nucleotide-binding domain-containing protein</fullName>
    </recommendedName>
</protein>
<dbReference type="InterPro" id="IPR036875">
    <property type="entry name" value="Znf_CCHC_sf"/>
</dbReference>
<feature type="region of interest" description="Disordered" evidence="8">
    <location>
        <begin position="1015"/>
        <end position="1060"/>
    </location>
</feature>
<feature type="compositionally biased region" description="Basic and acidic residues" evidence="8">
    <location>
        <begin position="236"/>
        <end position="254"/>
    </location>
</feature>
<feature type="region of interest" description="Disordered" evidence="8">
    <location>
        <begin position="1676"/>
        <end position="1880"/>
    </location>
</feature>
<feature type="compositionally biased region" description="Basic and acidic residues" evidence="8">
    <location>
        <begin position="1715"/>
        <end position="1727"/>
    </location>
</feature>
<evidence type="ECO:0000313" key="12">
    <source>
        <dbReference type="Proteomes" id="UP000541610"/>
    </source>
</evidence>
<feature type="compositionally biased region" description="Basic residues" evidence="8">
    <location>
        <begin position="142"/>
        <end position="151"/>
    </location>
</feature>
<feature type="region of interest" description="Disordered" evidence="8">
    <location>
        <begin position="28"/>
        <end position="60"/>
    </location>
</feature>
<evidence type="ECO:0000256" key="1">
    <source>
        <dbReference type="ARBA" id="ARBA00004141"/>
    </source>
</evidence>
<dbReference type="SMART" id="SM00248">
    <property type="entry name" value="ANK"/>
    <property type="match status" value="8"/>
</dbReference>
<dbReference type="InterPro" id="IPR036770">
    <property type="entry name" value="Ankyrin_rpt-contain_sf"/>
</dbReference>
<proteinExistence type="predicted"/>
<feature type="compositionally biased region" description="Low complexity" evidence="8">
    <location>
        <begin position="1741"/>
        <end position="1772"/>
    </location>
</feature>
<keyword evidence="2" id="KW-0813">Transport</keyword>
<dbReference type="SUPFAM" id="SSF81324">
    <property type="entry name" value="Voltage-gated potassium channels"/>
    <property type="match status" value="1"/>
</dbReference>
<feature type="repeat" description="ANK" evidence="7">
    <location>
        <begin position="1254"/>
        <end position="1286"/>
    </location>
</feature>
<dbReference type="CDD" id="cd00038">
    <property type="entry name" value="CAP_ED"/>
    <property type="match status" value="1"/>
</dbReference>
<feature type="region of interest" description="Disordered" evidence="8">
    <location>
        <begin position="724"/>
        <end position="758"/>
    </location>
</feature>
<comment type="subcellular location">
    <subcellularLocation>
        <location evidence="1">Membrane</location>
        <topology evidence="1">Multi-pass membrane protein</topology>
    </subcellularLocation>
</comment>
<dbReference type="InterPro" id="IPR050818">
    <property type="entry name" value="KCNH_animal-type"/>
</dbReference>
<comment type="caution">
    <text evidence="11">The sequence shown here is derived from an EMBL/GenBank/DDBJ whole genome shotgun (WGS) entry which is preliminary data.</text>
</comment>
<feature type="compositionally biased region" description="Basic and acidic residues" evidence="8">
    <location>
        <begin position="164"/>
        <end position="177"/>
    </location>
</feature>
<dbReference type="Pfam" id="PF13917">
    <property type="entry name" value="zf-CCHC_3"/>
    <property type="match status" value="1"/>
</dbReference>
<dbReference type="InterPro" id="IPR014710">
    <property type="entry name" value="RmlC-like_jellyroll"/>
</dbReference>
<dbReference type="Gene3D" id="2.60.120.10">
    <property type="entry name" value="Jelly Rolls"/>
    <property type="match status" value="1"/>
</dbReference>
<dbReference type="Pfam" id="PF12796">
    <property type="entry name" value="Ank_2"/>
    <property type="match status" value="2"/>
</dbReference>
<feature type="domain" description="Cyclic nucleotide-binding" evidence="10">
    <location>
        <begin position="666"/>
        <end position="714"/>
    </location>
</feature>
<sequence length="1880" mass="205914">MVLREESGASPSKKASYKRVQSLYVPPVLSAPSPRRSRGLPDGDVSGLATRPLAGGGLAGGAAAELSLPEVLSEIKKLQINIAKATAKDMADHHKAIVEEFKKTLEETRRPIERVSLERDEVDLSEAEVKDSPTSDSLSAKAGHRRKRLHSRGKDLRTPSLSREPSEAEFRNEGGGKDEEDPGEGSKRSSLEVPGQQKVEALEVRRRARRSLLKPAAEGGSGRPSWSHVLTEVVDDENKPVGQREPRAPSRRNDTGQGRAMIAGNAADASLPLKGALDFLVEQYNSELAEGNNRSISAPSPRFSVMPRKSRFMGGDRSWSRSSSRAAIQGRAGIVDGASGVLGQSGREPAARWIVYPDRKFRLVWDFVALLFIAYQAFLVPYLISFDTELSGWLFDIDLCVDIFFLTDLILNFFTRILELNLENRAIVANYTRTWLIIDLAATTPINWILARHTDAPEGSSSTIVEVFKAMRLARLLRLMRLRQLLTKMEEHIESDILLVAFTMLKMFLGAHIELEDNWVRENNLNVQGALYDKYVRSLFYAVSVVSTMYGPVAAENNNERNFTMMLMLAAGVIFAVVVGSVTNLVVSFGEYKTEFRQRMKRAMKFMRANNVGPHLQLRVRRYIENLLDNQFESKAKAELMTMLSDSLKNEMQLTLMGRLLRRYVFFARIREELLARICMACNHVFCAPGDVMFYQGEPAAGMYFVRKGRMTLVAVVTSADENSNKEAANDPMEDASVTHRAGGQRRSDNADESEVVSENVRSLKADDYVGEEYLFIAGDYEATGVCGSFTELVKLKRDDLFERISTSPEAVTLYMEAKAVYCITKNDMETFVDLVADEVVLPNTIDELETGDTMLMLSVRWGREPAVEVLTEMDDVAVNMSSPVDQRTPLHVAVKDLKVAIVSLLLDAGANPLILDDADLTTINYATSEFDAEGLKIGVQPVVLRRRDTAMSSIMLMASQGKGKAAAAADAVETMKRDKGPPEQISEISVAVIEIRNILAIALASNGASYDEIYDDTSSSSSSSSSSSGASSDLDGDSSNAVGVKSDQGGLSANRRTSSSSLLAERRMSMFLPGSLSSPSLGNTERNCSVGAMRALLKSGVEPTLVDPTDRGASPFIGMAAVLLEASADPNVVGKDGDTPLTIAVTADDRDMIKCLVSHGAQLNVTDATGRTLMELTEDPATQALLKAMDLHSAAERNDIDACRMAIESGAELDLPHPRTGFTPLHTAVEKGHYELCVMLLKGGAKPNLVPRGGFSVLYIAAQNGDLRFCRLLIESGADPNRRAANGETAIFGALGTEKDDGRVGVIKILLAAGAEVDVFSTRGVTPFQRALECGMSNEVIGVLVGEGGAVPDAVEPGDRRFDSDEGKLGGGASVAASVRISNVESFSIQSDRGADAGVQNSMGCTPADILIDARQFTAAETVLLAMKSQHGLDAVRRLVNSPVGAAGMTPALNMVVSLLDFEMTHFLIEECDADPSIMRGNSKVDDIFILSWLEWYRRREESTITGKEEGPHIYDITEDDEAMISDWCSLLCVPDDEVFKRVSDEVAKLNPEGTVRVVKGDPAYDYLGGACVYPRRKGDAVDRSSARSGRRKQELRYSERLPEEEESSGDASSVSEYDDHSELPDDDDDEDDEYLLPGFPLAMLKLSTATSKAKEDILCQNCLQYGHWSYECKNPPKNASRMSRMQKVRSKKYQPKFNEDPGPDVPKNNFLYDNKRFGERKDEVKPMVAQGPKTNKKASSSSSSDSDSESDSSSGSGSSDSSGSESSRSPSRSRRRSKGGSPQQRRQERSSSKTGRKSGDLDAWRRARDDAQAGPRQRYIERPPPERRDDRSREKPRREKSLSPPGPRRSRRDESGSPKRRRRENGSGNSGIESVALG</sequence>
<dbReference type="PROSITE" id="PS50297">
    <property type="entry name" value="ANK_REP_REGION"/>
    <property type="match status" value="4"/>
</dbReference>
<dbReference type="Pfam" id="PF00023">
    <property type="entry name" value="Ank"/>
    <property type="match status" value="1"/>
</dbReference>
<feature type="compositionally biased region" description="Basic and acidic residues" evidence="8">
    <location>
        <begin position="1820"/>
        <end position="1843"/>
    </location>
</feature>
<dbReference type="InterPro" id="IPR005821">
    <property type="entry name" value="Ion_trans_dom"/>
</dbReference>
<keyword evidence="5" id="KW-0406">Ion transport</keyword>
<feature type="transmembrane region" description="Helical" evidence="9">
    <location>
        <begin position="567"/>
        <end position="590"/>
    </location>
</feature>
<evidence type="ECO:0000313" key="11">
    <source>
        <dbReference type="EMBL" id="KAF4680765.1"/>
    </source>
</evidence>
<feature type="repeat" description="ANK" evidence="7">
    <location>
        <begin position="1137"/>
        <end position="1169"/>
    </location>
</feature>
<evidence type="ECO:0000256" key="2">
    <source>
        <dbReference type="ARBA" id="ARBA00022448"/>
    </source>
</evidence>
<accession>A0A7J6NA93</accession>
<dbReference type="OrthoDB" id="447251at2759"/>
<evidence type="ECO:0000256" key="7">
    <source>
        <dbReference type="PROSITE-ProRule" id="PRU00023"/>
    </source>
</evidence>
<dbReference type="InterPro" id="IPR018490">
    <property type="entry name" value="cNMP-bd_dom_sf"/>
</dbReference>
<dbReference type="GO" id="GO:0008270">
    <property type="term" value="F:zinc ion binding"/>
    <property type="evidence" value="ECO:0007669"/>
    <property type="project" value="InterPro"/>
</dbReference>
<dbReference type="SUPFAM" id="SSF48403">
    <property type="entry name" value="Ankyrin repeat"/>
    <property type="match status" value="1"/>
</dbReference>
<evidence type="ECO:0000256" key="8">
    <source>
        <dbReference type="SAM" id="MobiDB-lite"/>
    </source>
</evidence>
<feature type="compositionally biased region" description="Polar residues" evidence="8">
    <location>
        <begin position="1050"/>
        <end position="1060"/>
    </location>
</feature>
<keyword evidence="6 9" id="KW-0472">Membrane</keyword>
<feature type="repeat" description="ANK" evidence="7">
    <location>
        <begin position="886"/>
        <end position="918"/>
    </location>
</feature>
<gene>
    <name evidence="11" type="ORF">FOZ60_013003</name>
</gene>
<dbReference type="Gene3D" id="1.10.287.70">
    <property type="match status" value="1"/>
</dbReference>
<dbReference type="PRINTS" id="PR01415">
    <property type="entry name" value="ANKYRIN"/>
</dbReference>
<evidence type="ECO:0000256" key="3">
    <source>
        <dbReference type="ARBA" id="ARBA00022692"/>
    </source>
</evidence>
<keyword evidence="7" id="KW-0040">ANK repeat</keyword>
<dbReference type="PROSITE" id="PS50088">
    <property type="entry name" value="ANK_REPEAT"/>
    <property type="match status" value="4"/>
</dbReference>
<feature type="transmembrane region" description="Helical" evidence="9">
    <location>
        <begin position="363"/>
        <end position="384"/>
    </location>
</feature>
<dbReference type="GO" id="GO:0042391">
    <property type="term" value="P:regulation of membrane potential"/>
    <property type="evidence" value="ECO:0007669"/>
    <property type="project" value="TreeGrafter"/>
</dbReference>
<evidence type="ECO:0000256" key="9">
    <source>
        <dbReference type="SAM" id="Phobius"/>
    </source>
</evidence>
<evidence type="ECO:0000256" key="5">
    <source>
        <dbReference type="ARBA" id="ARBA00023065"/>
    </source>
</evidence>
<dbReference type="Gene3D" id="1.10.287.630">
    <property type="entry name" value="Helix hairpin bin"/>
    <property type="match status" value="1"/>
</dbReference>
<dbReference type="Gene3D" id="1.25.40.20">
    <property type="entry name" value="Ankyrin repeat-containing domain"/>
    <property type="match status" value="3"/>
</dbReference>
<dbReference type="Pfam" id="PF13637">
    <property type="entry name" value="Ank_4"/>
    <property type="match status" value="1"/>
</dbReference>
<name>A0A7J6NA93_PEROL</name>
<dbReference type="GO" id="GO:0005249">
    <property type="term" value="F:voltage-gated potassium channel activity"/>
    <property type="evidence" value="ECO:0007669"/>
    <property type="project" value="TreeGrafter"/>
</dbReference>
<feature type="compositionally biased region" description="Acidic residues" evidence="8">
    <location>
        <begin position="1626"/>
        <end position="1636"/>
    </location>
</feature>
<evidence type="ECO:0000259" key="10">
    <source>
        <dbReference type="PROSITE" id="PS50042"/>
    </source>
</evidence>
<evidence type="ECO:0000256" key="6">
    <source>
        <dbReference type="ARBA" id="ARBA00023136"/>
    </source>
</evidence>
<dbReference type="GO" id="GO:0005886">
    <property type="term" value="C:plasma membrane"/>
    <property type="evidence" value="ECO:0007669"/>
    <property type="project" value="TreeGrafter"/>
</dbReference>
<feature type="region of interest" description="Disordered" evidence="8">
    <location>
        <begin position="1584"/>
        <end position="1637"/>
    </location>
</feature>
<feature type="compositionally biased region" description="Basic and acidic residues" evidence="8">
    <location>
        <begin position="1787"/>
        <end position="1813"/>
    </location>
</feature>
<feature type="compositionally biased region" description="Basic and acidic residues" evidence="8">
    <location>
        <begin position="1584"/>
        <end position="1603"/>
    </location>
</feature>
<evidence type="ECO:0000256" key="4">
    <source>
        <dbReference type="ARBA" id="ARBA00022989"/>
    </source>
</evidence>
<dbReference type="PANTHER" id="PTHR10217:SF435">
    <property type="entry name" value="POTASSIUM VOLTAGE-GATED CHANNEL PROTEIN EAG"/>
    <property type="match status" value="1"/>
</dbReference>
<feature type="repeat" description="ANK" evidence="7">
    <location>
        <begin position="1221"/>
        <end position="1253"/>
    </location>
</feature>
<dbReference type="InterPro" id="IPR002110">
    <property type="entry name" value="Ankyrin_rpt"/>
</dbReference>
<dbReference type="SUPFAM" id="SSF57756">
    <property type="entry name" value="Retrovirus zinc finger-like domains"/>
    <property type="match status" value="1"/>
</dbReference>
<reference evidence="11 12" key="1">
    <citation type="submission" date="2020-04" db="EMBL/GenBank/DDBJ databases">
        <title>Perkinsus olseni comparative genomics.</title>
        <authorList>
            <person name="Bogema D.R."/>
        </authorList>
    </citation>
    <scope>NUCLEOTIDE SEQUENCE [LARGE SCALE GENOMIC DNA]</scope>
    <source>
        <strain evidence="11">00978-12</strain>
    </source>
</reference>